<dbReference type="Ensembl" id="ENSPCET00000017809.1">
    <property type="protein sequence ID" value="ENSPCEP00000017206.1"/>
    <property type="gene ID" value="ENSPCEG00000013526.1"/>
</dbReference>
<dbReference type="InterPro" id="IPR019402">
    <property type="entry name" value="CWH43_N"/>
</dbReference>
<dbReference type="GO" id="GO:0005764">
    <property type="term" value="C:lysosome"/>
    <property type="evidence" value="ECO:0007669"/>
    <property type="project" value="TreeGrafter"/>
</dbReference>
<evidence type="ECO:0000256" key="2">
    <source>
        <dbReference type="ARBA" id="ARBA00006565"/>
    </source>
</evidence>
<dbReference type="AlphaFoldDB" id="A0A8C8S7A6"/>
<keyword evidence="4 6" id="KW-1133">Transmembrane helix</keyword>
<feature type="domain" description="CWH43-like N-terminal" evidence="7">
    <location>
        <begin position="9"/>
        <end position="113"/>
    </location>
</feature>
<evidence type="ECO:0000256" key="6">
    <source>
        <dbReference type="SAM" id="Phobius"/>
    </source>
</evidence>
<reference evidence="8" key="2">
    <citation type="submission" date="2025-09" db="UniProtKB">
        <authorList>
            <consortium name="Ensembl"/>
        </authorList>
    </citation>
    <scope>IDENTIFICATION</scope>
</reference>
<evidence type="ECO:0000256" key="5">
    <source>
        <dbReference type="ARBA" id="ARBA00023136"/>
    </source>
</evidence>
<evidence type="ECO:0000256" key="4">
    <source>
        <dbReference type="ARBA" id="ARBA00022989"/>
    </source>
</evidence>
<comment type="subcellular location">
    <subcellularLocation>
        <location evidence="1">Endomembrane system</location>
        <topology evidence="1">Multi-pass membrane protein</topology>
    </subcellularLocation>
</comment>
<comment type="similarity">
    <text evidence="2">Belongs to the DRAM/TMEM150 family.</text>
</comment>
<protein>
    <submittedName>
        <fullName evidence="8">DNA damage regulated autophagy modulator 2</fullName>
    </submittedName>
</protein>
<evidence type="ECO:0000259" key="7">
    <source>
        <dbReference type="Pfam" id="PF10277"/>
    </source>
</evidence>
<proteinExistence type="inferred from homology"/>
<feature type="transmembrane region" description="Helical" evidence="6">
    <location>
        <begin position="96"/>
        <end position="124"/>
    </location>
</feature>
<accession>A0A8C8S7A6</accession>
<sequence length="144" mass="16225">MWWFQQGLCFLPSALVIWSAASFIFSYITAVLLHHIDPLVPYISDTGTIAPERCLFGIMLNISTFLGIATVYVRYKQVYALNPGENKIILLNKAGFTLGVISCFGLCIIANFQVCVLFAGFWMFQWNGSLVFWTVFQRAEPPLA</sequence>
<feature type="transmembrane region" description="Helical" evidence="6">
    <location>
        <begin position="7"/>
        <end position="35"/>
    </location>
</feature>
<dbReference type="GO" id="GO:0012505">
    <property type="term" value="C:endomembrane system"/>
    <property type="evidence" value="ECO:0007669"/>
    <property type="project" value="UniProtKB-SubCell"/>
</dbReference>
<evidence type="ECO:0000256" key="3">
    <source>
        <dbReference type="ARBA" id="ARBA00022692"/>
    </source>
</evidence>
<dbReference type="PANTHER" id="PTHR21324">
    <property type="entry name" value="FASTING-INDUCIBLE INTEGRAL MEMBRANE PROTEIN TM6P1-RELATED"/>
    <property type="match status" value="1"/>
</dbReference>
<keyword evidence="9" id="KW-1185">Reference proteome</keyword>
<dbReference type="InterPro" id="IPR050911">
    <property type="entry name" value="DRAM/TMEM150_Autophagy_Mod"/>
</dbReference>
<name>A0A8C8S7A6_9SAUR</name>
<keyword evidence="3 6" id="KW-0812">Transmembrane</keyword>
<evidence type="ECO:0000313" key="8">
    <source>
        <dbReference type="Ensembl" id="ENSPCEP00000017206.1"/>
    </source>
</evidence>
<evidence type="ECO:0000256" key="1">
    <source>
        <dbReference type="ARBA" id="ARBA00004127"/>
    </source>
</evidence>
<reference evidence="8" key="1">
    <citation type="submission" date="2025-08" db="UniProtKB">
        <authorList>
            <consortium name="Ensembl"/>
        </authorList>
    </citation>
    <scope>IDENTIFICATION</scope>
</reference>
<dbReference type="GO" id="GO:0010506">
    <property type="term" value="P:regulation of autophagy"/>
    <property type="evidence" value="ECO:0007669"/>
    <property type="project" value="TreeGrafter"/>
</dbReference>
<feature type="transmembrane region" description="Helical" evidence="6">
    <location>
        <begin position="55"/>
        <end position="75"/>
    </location>
</feature>
<evidence type="ECO:0000313" key="9">
    <source>
        <dbReference type="Proteomes" id="UP000694393"/>
    </source>
</evidence>
<dbReference type="Proteomes" id="UP000694393">
    <property type="component" value="Unplaced"/>
</dbReference>
<dbReference type="Pfam" id="PF10277">
    <property type="entry name" value="Frag1"/>
    <property type="match status" value="1"/>
</dbReference>
<keyword evidence="5 6" id="KW-0472">Membrane</keyword>
<dbReference type="PANTHER" id="PTHR21324:SF10">
    <property type="entry name" value="DNA DAMAGE-REGULATED AUTOPHAGY MODULATOR PROTEIN 2"/>
    <property type="match status" value="1"/>
</dbReference>
<organism evidence="8 9">
    <name type="scientific">Pelusios castaneus</name>
    <name type="common">West African mud turtle</name>
    <dbReference type="NCBI Taxonomy" id="367368"/>
    <lineage>
        <taxon>Eukaryota</taxon>
        <taxon>Metazoa</taxon>
        <taxon>Chordata</taxon>
        <taxon>Craniata</taxon>
        <taxon>Vertebrata</taxon>
        <taxon>Euteleostomi</taxon>
        <taxon>Archelosauria</taxon>
        <taxon>Testudinata</taxon>
        <taxon>Testudines</taxon>
        <taxon>Pleurodira</taxon>
        <taxon>Pelomedusidae</taxon>
        <taxon>Pelusios</taxon>
    </lineage>
</organism>
<dbReference type="GO" id="GO:0045494">
    <property type="term" value="P:photoreceptor cell maintenance"/>
    <property type="evidence" value="ECO:0007669"/>
    <property type="project" value="TreeGrafter"/>
</dbReference>